<dbReference type="PANTHER" id="PTHR42941:SF1">
    <property type="entry name" value="SLL1037 PROTEIN"/>
    <property type="match status" value="1"/>
</dbReference>
<reference evidence="5 6" key="2">
    <citation type="submission" date="2019-02" db="EMBL/GenBank/DDBJ databases">
        <title>'Lichenibacterium ramalinii' gen. nov. sp. nov., 'Lichenibacterium minor' gen. nov. sp. nov.</title>
        <authorList>
            <person name="Pankratov T."/>
        </authorList>
    </citation>
    <scope>NUCLEOTIDE SEQUENCE [LARGE SCALE GENOMIC DNA]</scope>
    <source>
        <strain evidence="5 6">RmlP026</strain>
    </source>
</reference>
<keyword evidence="2" id="KW-0472">Membrane</keyword>
<proteinExistence type="predicted"/>
<evidence type="ECO:0000256" key="2">
    <source>
        <dbReference type="SAM" id="Phobius"/>
    </source>
</evidence>
<dbReference type="Pfam" id="PF09084">
    <property type="entry name" value="NMT1"/>
    <property type="match status" value="1"/>
</dbReference>
<accession>A0A4Q2UBJ7</accession>
<dbReference type="InterPro" id="IPR015168">
    <property type="entry name" value="SsuA/THI5"/>
</dbReference>
<feature type="region of interest" description="Disordered" evidence="1">
    <location>
        <begin position="205"/>
        <end position="246"/>
    </location>
</feature>
<organism evidence="5 6">
    <name type="scientific">Lichenibacterium minor</name>
    <dbReference type="NCBI Taxonomy" id="2316528"/>
    <lineage>
        <taxon>Bacteria</taxon>
        <taxon>Pseudomonadati</taxon>
        <taxon>Pseudomonadota</taxon>
        <taxon>Alphaproteobacteria</taxon>
        <taxon>Hyphomicrobiales</taxon>
        <taxon>Lichenihabitantaceae</taxon>
        <taxon>Lichenibacterium</taxon>
    </lineage>
</organism>
<dbReference type="SUPFAM" id="SSF53850">
    <property type="entry name" value="Periplasmic binding protein-like II"/>
    <property type="match status" value="2"/>
</dbReference>
<dbReference type="OrthoDB" id="252197at2"/>
<sequence length="491" mass="50882">MQRPLLLVVIGGLAASGAAVAAGALWYERPTRLTVAVSQTDEPDRALIDSATRLLKRSRNPVRLQVQLVENAKAASEAVDAHRADLAVIRTDVAIPGDAQTVVILHRDAAVLVAPASSGLKGIADLPGHAIGVLRMGAGNRSLLSTMLAEADLSPDSVVQVELKPEEVEGALRAKRVAGVMAVDVVSSSALRAIVRTVAAIDPPAAAAPAPAKSGARGAKVGRTAAKAGAKGKAPPPKDDDDDDKDEAELAKGTVVFIPVAEAEAIAARSPAYEKSEVLRGIFGGTPPRPGKDYDTLSITHRLVANEDVSQDLVGGLTRFFLTEKGPIAATAPIAMRIEAPSTDKGASLPVHAGSAAYIDDDEQTFFDRYSDMIYIGAMLVGVLASGITAVMGRLNGARSSALEGVVHRLVEMMAAARAAGSAEELDALQEEADRLMTAVLDGAASGSDDRRLAAFGLALDQVRAAVRDRRAQIGAEPKPAEAVAMRLAAE</sequence>
<dbReference type="EMBL" id="QYBB01000001">
    <property type="protein sequence ID" value="RYC34010.1"/>
    <property type="molecule type" value="Genomic_DNA"/>
</dbReference>
<keyword evidence="3" id="KW-0732">Signal</keyword>
<feature type="domain" description="SsuA/THI5-like" evidence="4">
    <location>
        <begin position="74"/>
        <end position="181"/>
    </location>
</feature>
<keyword evidence="2" id="KW-1133">Transmembrane helix</keyword>
<protein>
    <recommendedName>
        <fullName evidence="4">SsuA/THI5-like domain-containing protein</fullName>
    </recommendedName>
</protein>
<evidence type="ECO:0000259" key="4">
    <source>
        <dbReference type="Pfam" id="PF09084"/>
    </source>
</evidence>
<feature type="signal peptide" evidence="3">
    <location>
        <begin position="1"/>
        <end position="21"/>
    </location>
</feature>
<keyword evidence="6" id="KW-1185">Reference proteome</keyword>
<reference evidence="5 6" key="1">
    <citation type="submission" date="2018-12" db="EMBL/GenBank/DDBJ databases">
        <authorList>
            <person name="Grouzdev D.S."/>
            <person name="Krutkina M.S."/>
        </authorList>
    </citation>
    <scope>NUCLEOTIDE SEQUENCE [LARGE SCALE GENOMIC DNA]</scope>
    <source>
        <strain evidence="5 6">RmlP026</strain>
    </source>
</reference>
<evidence type="ECO:0000313" key="5">
    <source>
        <dbReference type="EMBL" id="RYC34010.1"/>
    </source>
</evidence>
<comment type="caution">
    <text evidence="5">The sequence shown here is derived from an EMBL/GenBank/DDBJ whole genome shotgun (WGS) entry which is preliminary data.</text>
</comment>
<evidence type="ECO:0000256" key="1">
    <source>
        <dbReference type="SAM" id="MobiDB-lite"/>
    </source>
</evidence>
<evidence type="ECO:0000256" key="3">
    <source>
        <dbReference type="SAM" id="SignalP"/>
    </source>
</evidence>
<dbReference type="RefSeq" id="WP_129222880.1">
    <property type="nucleotide sequence ID" value="NZ_QYBB01000001.1"/>
</dbReference>
<feature type="transmembrane region" description="Helical" evidence="2">
    <location>
        <begin position="373"/>
        <end position="393"/>
    </location>
</feature>
<keyword evidence="2" id="KW-0812">Transmembrane</keyword>
<dbReference type="InterPro" id="IPR011852">
    <property type="entry name" value="TRAP_TAXI"/>
</dbReference>
<dbReference type="Gene3D" id="3.40.190.10">
    <property type="entry name" value="Periplasmic binding protein-like II"/>
    <property type="match status" value="3"/>
</dbReference>
<evidence type="ECO:0000313" key="6">
    <source>
        <dbReference type="Proteomes" id="UP000290759"/>
    </source>
</evidence>
<name>A0A4Q2UBJ7_9HYPH</name>
<dbReference type="Proteomes" id="UP000290759">
    <property type="component" value="Unassembled WGS sequence"/>
</dbReference>
<feature type="chain" id="PRO_5021013627" description="SsuA/THI5-like domain-containing protein" evidence="3">
    <location>
        <begin position="22"/>
        <end position="491"/>
    </location>
</feature>
<dbReference type="AlphaFoldDB" id="A0A4Q2UBJ7"/>
<gene>
    <name evidence="5" type="ORF">D3273_01810</name>
</gene>
<dbReference type="PANTHER" id="PTHR42941">
    <property type="entry name" value="SLL1037 PROTEIN"/>
    <property type="match status" value="1"/>
</dbReference>
<feature type="compositionally biased region" description="Low complexity" evidence="1">
    <location>
        <begin position="205"/>
        <end position="233"/>
    </location>
</feature>